<proteinExistence type="inferred from homology"/>
<dbReference type="Gene3D" id="2.40.100.10">
    <property type="entry name" value="Cyclophilin-like"/>
    <property type="match status" value="1"/>
</dbReference>
<organism evidence="4">
    <name type="scientific">Tetraselmis chuii</name>
    <dbReference type="NCBI Taxonomy" id="63592"/>
    <lineage>
        <taxon>Eukaryota</taxon>
        <taxon>Viridiplantae</taxon>
        <taxon>Chlorophyta</taxon>
        <taxon>core chlorophytes</taxon>
        <taxon>Chlorodendrophyceae</taxon>
        <taxon>Chlorodendrales</taxon>
        <taxon>Chlorodendraceae</taxon>
        <taxon>Tetraselmis</taxon>
    </lineage>
</organism>
<dbReference type="SUPFAM" id="SSF50891">
    <property type="entry name" value="Cyclophilin-like"/>
    <property type="match status" value="1"/>
</dbReference>
<feature type="region of interest" description="Disordered" evidence="2">
    <location>
        <begin position="1"/>
        <end position="24"/>
    </location>
</feature>
<dbReference type="InterPro" id="IPR029000">
    <property type="entry name" value="Cyclophilin-like_dom_sf"/>
</dbReference>
<dbReference type="GO" id="GO:0016018">
    <property type="term" value="F:cyclosporin A binding"/>
    <property type="evidence" value="ECO:0007669"/>
    <property type="project" value="TreeGrafter"/>
</dbReference>
<accession>A0A7S1X4E9</accession>
<evidence type="ECO:0000313" key="4">
    <source>
        <dbReference type="EMBL" id="CAD9207663.1"/>
    </source>
</evidence>
<feature type="region of interest" description="Disordered" evidence="2">
    <location>
        <begin position="309"/>
        <end position="330"/>
    </location>
</feature>
<dbReference type="GO" id="GO:0006457">
    <property type="term" value="P:protein folding"/>
    <property type="evidence" value="ECO:0007669"/>
    <property type="project" value="TreeGrafter"/>
</dbReference>
<protein>
    <recommendedName>
        <fullName evidence="3">PPIase cyclophilin-type domain-containing protein</fullName>
    </recommendedName>
</protein>
<dbReference type="GO" id="GO:0003755">
    <property type="term" value="F:peptidyl-prolyl cis-trans isomerase activity"/>
    <property type="evidence" value="ECO:0007669"/>
    <property type="project" value="InterPro"/>
</dbReference>
<evidence type="ECO:0000256" key="1">
    <source>
        <dbReference type="ARBA" id="ARBA00007365"/>
    </source>
</evidence>
<dbReference type="PANTHER" id="PTHR11071:SF561">
    <property type="entry name" value="PEPTIDYL-PROLYL CIS-TRANS ISOMERASE D-RELATED"/>
    <property type="match status" value="1"/>
</dbReference>
<reference evidence="4" key="1">
    <citation type="submission" date="2021-01" db="EMBL/GenBank/DDBJ databases">
        <authorList>
            <person name="Corre E."/>
            <person name="Pelletier E."/>
            <person name="Niang G."/>
            <person name="Scheremetjew M."/>
            <person name="Finn R."/>
            <person name="Kale V."/>
            <person name="Holt S."/>
            <person name="Cochrane G."/>
            <person name="Meng A."/>
            <person name="Brown T."/>
            <person name="Cohen L."/>
        </authorList>
    </citation>
    <scope>NUCLEOTIDE SEQUENCE</scope>
    <source>
        <strain evidence="4">PLY429</strain>
    </source>
</reference>
<evidence type="ECO:0000259" key="3">
    <source>
        <dbReference type="PROSITE" id="PS50072"/>
    </source>
</evidence>
<name>A0A7S1X4E9_9CHLO</name>
<dbReference type="EMBL" id="HBGG01019152">
    <property type="protein sequence ID" value="CAD9207663.1"/>
    <property type="molecule type" value="Transcribed_RNA"/>
</dbReference>
<comment type="similarity">
    <text evidence="1">Belongs to the cyclophilin-type PPIase family.</text>
</comment>
<dbReference type="GO" id="GO:0005737">
    <property type="term" value="C:cytoplasm"/>
    <property type="evidence" value="ECO:0007669"/>
    <property type="project" value="TreeGrafter"/>
</dbReference>
<gene>
    <name evidence="4" type="ORF">TCHU04912_LOCUS9899</name>
</gene>
<dbReference type="PANTHER" id="PTHR11071">
    <property type="entry name" value="PEPTIDYL-PROLYL CIS-TRANS ISOMERASE"/>
    <property type="match status" value="1"/>
</dbReference>
<dbReference type="CDD" id="cd00317">
    <property type="entry name" value="cyclophilin"/>
    <property type="match status" value="1"/>
</dbReference>
<dbReference type="Pfam" id="PF00160">
    <property type="entry name" value="Pro_isomerase"/>
    <property type="match status" value="1"/>
</dbReference>
<sequence length="359" mass="37930">MAGSPLTGDFRAWERQQPTEWGPLPAEAGGFLNADDPATKARFTTGVYSNTWENRAQSLNVEVVVDSAAAGGYRPPLPVNPDNPTAWISVNAQGRNLGVVTFELKADLCPLAADNFIKLCESGVYRGSLLHRIIPGFCVQGGDYNIRCEEMFEEELFDLNLVEYRKGGRSIFNEVLFPDESTDVKHAGKGVLSMASEQRGENGSQFFVTMGDGAQAHLDKRYQAFGQVLSGIEFLSAVECLGTATGKVMQRVVLEDCGVGGGPASSPISACAAAVVGNSNKRAGNARRGASTAATAPLPSSLRLAASRSAFRTGSRAPQPGSMGTAPSRRTAAVVRRSATAVVKPSVAPSLASRVFTVL</sequence>
<evidence type="ECO:0000256" key="2">
    <source>
        <dbReference type="SAM" id="MobiDB-lite"/>
    </source>
</evidence>
<dbReference type="AlphaFoldDB" id="A0A7S1X4E9"/>
<dbReference type="InterPro" id="IPR002130">
    <property type="entry name" value="Cyclophilin-type_PPIase_dom"/>
</dbReference>
<feature type="domain" description="PPIase cyclophilin-type" evidence="3">
    <location>
        <begin position="87"/>
        <end position="259"/>
    </location>
</feature>
<dbReference type="PRINTS" id="PR00153">
    <property type="entry name" value="CSAPPISMRASE"/>
</dbReference>
<dbReference type="PROSITE" id="PS50072">
    <property type="entry name" value="CSA_PPIASE_2"/>
    <property type="match status" value="1"/>
</dbReference>